<dbReference type="InterPro" id="IPR002110">
    <property type="entry name" value="Ankyrin_rpt"/>
</dbReference>
<accession>W4G8Y8</accession>
<name>W4G8Y8_APHAT</name>
<dbReference type="RefSeq" id="XP_009834277.1">
    <property type="nucleotide sequence ID" value="XM_009835975.1"/>
</dbReference>
<dbReference type="STRING" id="112090.W4G8Y8"/>
<dbReference type="AlphaFoldDB" id="W4G8Y8"/>
<organism evidence="6">
    <name type="scientific">Aphanomyces astaci</name>
    <name type="common">Crayfish plague agent</name>
    <dbReference type="NCBI Taxonomy" id="112090"/>
    <lineage>
        <taxon>Eukaryota</taxon>
        <taxon>Sar</taxon>
        <taxon>Stramenopiles</taxon>
        <taxon>Oomycota</taxon>
        <taxon>Saprolegniomycetes</taxon>
        <taxon>Saprolegniales</taxon>
        <taxon>Verrucalvaceae</taxon>
        <taxon>Aphanomyces</taxon>
    </lineage>
</organism>
<gene>
    <name evidence="6" type="ORF">H257_09679</name>
</gene>
<dbReference type="PANTHER" id="PTHR24173">
    <property type="entry name" value="ANKYRIN REPEAT CONTAINING"/>
    <property type="match status" value="1"/>
</dbReference>
<dbReference type="PANTHER" id="PTHR24173:SF74">
    <property type="entry name" value="ANKYRIN REPEAT DOMAIN-CONTAINING PROTEIN 16"/>
    <property type="match status" value="1"/>
</dbReference>
<dbReference type="InterPro" id="IPR036770">
    <property type="entry name" value="Ankyrin_rpt-contain_sf"/>
</dbReference>
<dbReference type="SUPFAM" id="SSF48403">
    <property type="entry name" value="Ankyrin repeat"/>
    <property type="match status" value="1"/>
</dbReference>
<evidence type="ECO:0000256" key="3">
    <source>
        <dbReference type="PROSITE-ProRule" id="PRU00023"/>
    </source>
</evidence>
<dbReference type="VEuPathDB" id="FungiDB:H257_09679"/>
<dbReference type="CDD" id="cd23129">
    <property type="entry name" value="RING-HC_XBAT35-like"/>
    <property type="match status" value="1"/>
</dbReference>
<dbReference type="OrthoDB" id="1711136at2759"/>
<dbReference type="Pfam" id="PF12796">
    <property type="entry name" value="Ank_2"/>
    <property type="match status" value="1"/>
</dbReference>
<dbReference type="SMART" id="SM00248">
    <property type="entry name" value="ANK"/>
    <property type="match status" value="2"/>
</dbReference>
<evidence type="ECO:0000256" key="2">
    <source>
        <dbReference type="ARBA" id="ARBA00023043"/>
    </source>
</evidence>
<dbReference type="SUPFAM" id="SSF57850">
    <property type="entry name" value="RING/U-box"/>
    <property type="match status" value="1"/>
</dbReference>
<reference evidence="6" key="1">
    <citation type="submission" date="2013-12" db="EMBL/GenBank/DDBJ databases">
        <title>The Genome Sequence of Aphanomyces astaci APO3.</title>
        <authorList>
            <consortium name="The Broad Institute Genomics Platform"/>
            <person name="Russ C."/>
            <person name="Tyler B."/>
            <person name="van West P."/>
            <person name="Dieguez-Uribeondo J."/>
            <person name="Young S.K."/>
            <person name="Zeng Q."/>
            <person name="Gargeya S."/>
            <person name="Fitzgerald M."/>
            <person name="Abouelleil A."/>
            <person name="Alvarado L."/>
            <person name="Chapman S.B."/>
            <person name="Gainer-Dewar J."/>
            <person name="Goldberg J."/>
            <person name="Griggs A."/>
            <person name="Gujja S."/>
            <person name="Hansen M."/>
            <person name="Howarth C."/>
            <person name="Imamovic A."/>
            <person name="Ireland A."/>
            <person name="Larimer J."/>
            <person name="McCowan C."/>
            <person name="Murphy C."/>
            <person name="Pearson M."/>
            <person name="Poon T.W."/>
            <person name="Priest M."/>
            <person name="Roberts A."/>
            <person name="Saif S."/>
            <person name="Shea T."/>
            <person name="Sykes S."/>
            <person name="Wortman J."/>
            <person name="Nusbaum C."/>
            <person name="Birren B."/>
        </authorList>
    </citation>
    <scope>NUCLEOTIDE SEQUENCE [LARGE SCALE GENOMIC DNA]</scope>
    <source>
        <strain evidence="6">APO3</strain>
    </source>
</reference>
<dbReference type="GO" id="GO:0008270">
    <property type="term" value="F:zinc ion binding"/>
    <property type="evidence" value="ECO:0007669"/>
    <property type="project" value="UniProtKB-KW"/>
</dbReference>
<evidence type="ECO:0000313" key="6">
    <source>
        <dbReference type="EMBL" id="ETV76152.1"/>
    </source>
</evidence>
<keyword evidence="1" id="KW-0677">Repeat</keyword>
<dbReference type="SMART" id="SM00184">
    <property type="entry name" value="RING"/>
    <property type="match status" value="1"/>
</dbReference>
<dbReference type="PROSITE" id="PS50089">
    <property type="entry name" value="ZF_RING_2"/>
    <property type="match status" value="1"/>
</dbReference>
<dbReference type="InterPro" id="IPR001841">
    <property type="entry name" value="Znf_RING"/>
</dbReference>
<evidence type="ECO:0000256" key="4">
    <source>
        <dbReference type="PROSITE-ProRule" id="PRU00175"/>
    </source>
</evidence>
<feature type="repeat" description="ANK" evidence="3">
    <location>
        <begin position="79"/>
        <end position="100"/>
    </location>
</feature>
<dbReference type="Gene3D" id="3.30.40.10">
    <property type="entry name" value="Zinc/RING finger domain, C3HC4 (zinc finger)"/>
    <property type="match status" value="1"/>
</dbReference>
<keyword evidence="4" id="KW-0863">Zinc-finger</keyword>
<dbReference type="Pfam" id="PF13920">
    <property type="entry name" value="zf-C3HC4_3"/>
    <property type="match status" value="1"/>
</dbReference>
<protein>
    <recommendedName>
        <fullName evidence="5">RING-type domain-containing protein</fullName>
    </recommendedName>
</protein>
<keyword evidence="4" id="KW-0862">Zinc</keyword>
<keyword evidence="2 3" id="KW-0040">ANK repeat</keyword>
<proteinExistence type="predicted"/>
<feature type="domain" description="RING-type" evidence="5">
    <location>
        <begin position="377"/>
        <end position="416"/>
    </location>
</feature>
<dbReference type="Gene3D" id="1.25.40.20">
    <property type="entry name" value="Ankyrin repeat-containing domain"/>
    <property type="match status" value="1"/>
</dbReference>
<feature type="repeat" description="ANK" evidence="3">
    <location>
        <begin position="46"/>
        <end position="78"/>
    </location>
</feature>
<evidence type="ECO:0000259" key="5">
    <source>
        <dbReference type="PROSITE" id="PS50089"/>
    </source>
</evidence>
<dbReference type="EMBL" id="KI913137">
    <property type="protein sequence ID" value="ETV76152.1"/>
    <property type="molecule type" value="Genomic_DNA"/>
</dbReference>
<dbReference type="PROSITE" id="PS50297">
    <property type="entry name" value="ANK_REP_REGION"/>
    <property type="match status" value="2"/>
</dbReference>
<sequence length="428" mass="46420">MGSALGWILSSVEEKAWNAAKDGDISTLQDLCISSIAAMEWREAERGRTAFIMACSKGHVDCARWLVENGVDVYGRDYRGNTPLHYACLYGQPRVVELLLAQPQFSPFTLNAKGLSPLDAAREAYSDAADDRAVSTMADIAACIELLEERLVVHQDVIFTRTDNAVSRVVGIASLRSWTCSHAMVFRTSSSLFLELALYATASPEVPLRCGPVPSSSYFVLIDPVNRPTTFVKQQQTPSSSMSSWLMASKAHAFSLLAAPKTAASSVPTLDWVDFAALDAAGLDAWAAFFVEIAVTKLSDPTLSHDHQFNTQTLGRCHTYQNYVAPPTPVPAPPPPEEDIDIEDANGVVIAQLLSLAPRKPPLANSKPDASITAVDCVVCFDAPQSAVCVPCGHIVLCMQCATRITSTSSRCPLCRQHVREVIQVYRS</sequence>
<dbReference type="InterPro" id="IPR013083">
    <property type="entry name" value="Znf_RING/FYVE/PHD"/>
</dbReference>
<dbReference type="GeneID" id="20811675"/>
<keyword evidence="4" id="KW-0479">Metal-binding</keyword>
<dbReference type="PROSITE" id="PS50088">
    <property type="entry name" value="ANK_REPEAT"/>
    <property type="match status" value="2"/>
</dbReference>
<evidence type="ECO:0000256" key="1">
    <source>
        <dbReference type="ARBA" id="ARBA00022737"/>
    </source>
</evidence>